<organism evidence="2 3">
    <name type="scientific">Phytophthora megakarya</name>
    <dbReference type="NCBI Taxonomy" id="4795"/>
    <lineage>
        <taxon>Eukaryota</taxon>
        <taxon>Sar</taxon>
        <taxon>Stramenopiles</taxon>
        <taxon>Oomycota</taxon>
        <taxon>Peronosporomycetes</taxon>
        <taxon>Peronosporales</taxon>
        <taxon>Peronosporaceae</taxon>
        <taxon>Phytophthora</taxon>
    </lineage>
</organism>
<sequence length="76" mass="8516">MQADVGRITSQETTTLYDGPFAVVAVRDNGTLVIDKGQYTETVHIRHIVPYKDQRREGCVLPDKTSRGKPRKQTTA</sequence>
<evidence type="ECO:0000313" key="3">
    <source>
        <dbReference type="Proteomes" id="UP000198211"/>
    </source>
</evidence>
<evidence type="ECO:0000313" key="2">
    <source>
        <dbReference type="EMBL" id="OWZ13254.1"/>
    </source>
</evidence>
<dbReference type="AlphaFoldDB" id="A0A225W783"/>
<feature type="region of interest" description="Disordered" evidence="1">
    <location>
        <begin position="56"/>
        <end position="76"/>
    </location>
</feature>
<evidence type="ECO:0000256" key="1">
    <source>
        <dbReference type="SAM" id="MobiDB-lite"/>
    </source>
</evidence>
<dbReference type="Proteomes" id="UP000198211">
    <property type="component" value="Unassembled WGS sequence"/>
</dbReference>
<name>A0A225W783_9STRA</name>
<proteinExistence type="predicted"/>
<accession>A0A225W783</accession>
<gene>
    <name evidence="2" type="ORF">PHMEG_00013450</name>
</gene>
<dbReference type="EMBL" id="NBNE01001628">
    <property type="protein sequence ID" value="OWZ13254.1"/>
    <property type="molecule type" value="Genomic_DNA"/>
</dbReference>
<keyword evidence="3" id="KW-1185">Reference proteome</keyword>
<feature type="compositionally biased region" description="Basic residues" evidence="1">
    <location>
        <begin position="67"/>
        <end position="76"/>
    </location>
</feature>
<comment type="caution">
    <text evidence="2">The sequence shown here is derived from an EMBL/GenBank/DDBJ whole genome shotgun (WGS) entry which is preliminary data.</text>
</comment>
<protein>
    <submittedName>
        <fullName evidence="2">Uncharacterized protein</fullName>
    </submittedName>
</protein>
<reference evidence="3" key="1">
    <citation type="submission" date="2017-03" db="EMBL/GenBank/DDBJ databases">
        <title>Phytopthora megakarya and P. palmivora, two closely related causual agents of cacao black pod achieved similar genome size and gene model numbers by different mechanisms.</title>
        <authorList>
            <person name="Ali S."/>
            <person name="Shao J."/>
            <person name="Larry D.J."/>
            <person name="Kronmiller B."/>
            <person name="Shen D."/>
            <person name="Strem M.D."/>
            <person name="Melnick R.L."/>
            <person name="Guiltinan M.J."/>
            <person name="Tyler B.M."/>
            <person name="Meinhardt L.W."/>
            <person name="Bailey B.A."/>
        </authorList>
    </citation>
    <scope>NUCLEOTIDE SEQUENCE [LARGE SCALE GENOMIC DNA]</scope>
    <source>
        <strain evidence="3">zdho120</strain>
    </source>
</reference>